<accession>A0A679HLU5</accession>
<dbReference type="Proteomes" id="UP000500882">
    <property type="component" value="Chromosome"/>
</dbReference>
<name>A0A679HLU5_BACT4</name>
<evidence type="ECO:0000313" key="1">
    <source>
        <dbReference type="EMBL" id="BCA49832.1"/>
    </source>
</evidence>
<organism evidence="1 2">
    <name type="scientific">Bacteroides thetaiotaomicron</name>
    <dbReference type="NCBI Taxonomy" id="818"/>
    <lineage>
        <taxon>Bacteria</taxon>
        <taxon>Pseudomonadati</taxon>
        <taxon>Bacteroidota</taxon>
        <taxon>Bacteroidia</taxon>
        <taxon>Bacteroidales</taxon>
        <taxon>Bacteroidaceae</taxon>
        <taxon>Bacteroides</taxon>
    </lineage>
</organism>
<reference evidence="1 2" key="1">
    <citation type="submission" date="2020-02" db="EMBL/GenBank/DDBJ databases">
        <title>Whole-genome sequencing and comparative analysis of the genomes of Bacteroides thetaiotaomicron and Escherichia coli isolated from a healthy resident in Vietnam.</title>
        <authorList>
            <person name="Mohsin M."/>
            <person name="Tanaka K."/>
            <person name="Kawahara R."/>
            <person name="Kondo S."/>
            <person name="Noguchi H."/>
            <person name="Motooka D."/>
            <person name="Nakamura S."/>
            <person name="Khong D.T."/>
            <person name="Nguyen T.N."/>
            <person name="Tran H.T."/>
            <person name="Yamamoto Y."/>
        </authorList>
    </citation>
    <scope>NUCLEOTIDE SEQUENCE [LARGE SCALE GENOMIC DNA]</scope>
    <source>
        <strain evidence="1 2">F9-2</strain>
    </source>
</reference>
<proteinExistence type="predicted"/>
<dbReference type="RefSeq" id="WP_007759637.1">
    <property type="nucleotide sequence ID" value="NZ_AP022660.1"/>
</dbReference>
<evidence type="ECO:0000313" key="2">
    <source>
        <dbReference type="Proteomes" id="UP000500882"/>
    </source>
</evidence>
<protein>
    <submittedName>
        <fullName evidence="1">Uncharacterized protein</fullName>
    </submittedName>
</protein>
<gene>
    <name evidence="1" type="ORF">BatF92_17740</name>
</gene>
<sequence>MNKIANIQPKREKSNSKKRDYRLIVDGKYNLKAIMQRAYAEMKWNGHYLKTFSNALKEAWIAAHIAMDEYKAEQSMRKAAAAGTLFPKKNLSLSDFYSDPCGNLAMGYVTK</sequence>
<dbReference type="AlphaFoldDB" id="A0A679HLU5"/>
<dbReference type="EMBL" id="AP022660">
    <property type="protein sequence ID" value="BCA49832.1"/>
    <property type="molecule type" value="Genomic_DNA"/>
</dbReference>